<keyword evidence="4" id="KW-0560">Oxidoreductase</keyword>
<sequence length="682" mass="71000">MNDLRMGIGVHSPITALLAEEAGADVLWLGSLEMSTSRGVPDQEVLEPQEIAGIIRSVRAVTSLPIYVDADTGRGSDDLAVLATKLYEEAGADAICVEDNLFPKRNSLDDRFGGRKLLDPEAFAGRISAMVAARSSLKVVARTEALVAGHGADAAVERLHRYADAGADALFAQANRASAGQLLPVVEKIAPLRPMVLAPTVLPDTDAEAFAAYGPVTVLFANVIMRSLVAGTSRVLREVMSSRRLTSVSSELAGVERLFELTERSLVAGHGSGGGTRASDGQVSDGPSPAGQGPDAGPAAGEARGSAATASEEAAPLTEAVVDGPTDRERARALMAEAAFDYCAGGAGDESGMRRNVERLDAITLTPRVLRDVSRRSTATELFGRRLAAPVLVTPMGLQALCHPDAEVATAAAADSLGLGFTLSMFSSRPVEEVAPAAPGLWQQIYLLREREVSWSMLRRAEEAGAGAVVCTVDVPVVGRRSRDARNGFSRFDAAAPAVVRDPSFLGLLQHRRKRTPALTASDLLSELFPDPAVSWDDLASLRSRTRLPLVVKGILHPADAVRAVDAGADAIQVSTHGGRQSDRHVASADALPAVVSAVGDRVPVLFDSGVRSGAHIASLLSLGASAVLVGRPVLWGLASGGREGAAKVLAALLTELDHTMALLGAASVTEVGRPTGSGEQS</sequence>
<dbReference type="InterPro" id="IPR037396">
    <property type="entry name" value="FMN_HAD"/>
</dbReference>
<dbReference type="Proteomes" id="UP001596065">
    <property type="component" value="Unassembled WGS sequence"/>
</dbReference>
<dbReference type="Pfam" id="PF13714">
    <property type="entry name" value="PEP_mutase"/>
    <property type="match status" value="1"/>
</dbReference>
<dbReference type="PROSITE" id="PS51349">
    <property type="entry name" value="FMN_HYDROXY_ACID_DH_2"/>
    <property type="match status" value="1"/>
</dbReference>
<keyword evidence="3" id="KW-0288">FMN</keyword>
<evidence type="ECO:0000313" key="8">
    <source>
        <dbReference type="EMBL" id="MFC5658045.1"/>
    </source>
</evidence>
<dbReference type="CDD" id="cd02809">
    <property type="entry name" value="alpha_hydroxyacid_oxid_FMN"/>
    <property type="match status" value="1"/>
</dbReference>
<dbReference type="Pfam" id="PF01070">
    <property type="entry name" value="FMN_dh"/>
    <property type="match status" value="1"/>
</dbReference>
<dbReference type="PANTHER" id="PTHR10578:SF107">
    <property type="entry name" value="2-HYDROXYACID OXIDASE 1"/>
    <property type="match status" value="1"/>
</dbReference>
<reference evidence="9" key="1">
    <citation type="journal article" date="2019" name="Int. J. Syst. Evol. Microbiol.">
        <title>The Global Catalogue of Microorganisms (GCM) 10K type strain sequencing project: providing services to taxonomists for standard genome sequencing and annotation.</title>
        <authorList>
            <consortium name="The Broad Institute Genomics Platform"/>
            <consortium name="The Broad Institute Genome Sequencing Center for Infectious Disease"/>
            <person name="Wu L."/>
            <person name="Ma J."/>
        </authorList>
    </citation>
    <scope>NUCLEOTIDE SEQUENCE [LARGE SCALE GENOMIC DNA]</scope>
    <source>
        <strain evidence="9">KCTC 5701</strain>
    </source>
</reference>
<name>A0ABW0WP61_STRNO</name>
<keyword evidence="9" id="KW-1185">Reference proteome</keyword>
<dbReference type="InterPro" id="IPR040442">
    <property type="entry name" value="Pyrv_kinase-like_dom_sf"/>
</dbReference>
<organism evidence="8 9">
    <name type="scientific">Streptomyces nogalater</name>
    <dbReference type="NCBI Taxonomy" id="38314"/>
    <lineage>
        <taxon>Bacteria</taxon>
        <taxon>Bacillati</taxon>
        <taxon>Actinomycetota</taxon>
        <taxon>Actinomycetes</taxon>
        <taxon>Kitasatosporales</taxon>
        <taxon>Streptomycetaceae</taxon>
        <taxon>Streptomyces</taxon>
    </lineage>
</organism>
<dbReference type="InterPro" id="IPR015813">
    <property type="entry name" value="Pyrv/PenolPyrv_kinase-like_dom"/>
</dbReference>
<dbReference type="Gene3D" id="3.20.20.70">
    <property type="entry name" value="Aldolase class I"/>
    <property type="match status" value="1"/>
</dbReference>
<dbReference type="EMBL" id="JBHSOE010000038">
    <property type="protein sequence ID" value="MFC5658045.1"/>
    <property type="molecule type" value="Genomic_DNA"/>
</dbReference>
<evidence type="ECO:0000256" key="6">
    <source>
        <dbReference type="SAM" id="MobiDB-lite"/>
    </source>
</evidence>
<keyword evidence="2" id="KW-0285">Flavoprotein</keyword>
<feature type="region of interest" description="Disordered" evidence="6">
    <location>
        <begin position="269"/>
        <end position="325"/>
    </location>
</feature>
<comment type="similarity">
    <text evidence="5">Belongs to the FMN-dependent alpha-hydroxy acid dehydrogenase family.</text>
</comment>
<evidence type="ECO:0000313" key="9">
    <source>
        <dbReference type="Proteomes" id="UP001596065"/>
    </source>
</evidence>
<feature type="domain" description="FMN hydroxy acid dehydrogenase" evidence="7">
    <location>
        <begin position="316"/>
        <end position="682"/>
    </location>
</feature>
<accession>A0ABW0WP61</accession>
<comment type="cofactor">
    <cofactor evidence="1">
        <name>FMN</name>
        <dbReference type="ChEBI" id="CHEBI:58210"/>
    </cofactor>
</comment>
<dbReference type="SUPFAM" id="SSF51395">
    <property type="entry name" value="FMN-linked oxidoreductases"/>
    <property type="match status" value="1"/>
</dbReference>
<dbReference type="InterPro" id="IPR000262">
    <property type="entry name" value="FMN-dep_DH"/>
</dbReference>
<proteinExistence type="inferred from homology"/>
<evidence type="ECO:0000256" key="5">
    <source>
        <dbReference type="ARBA" id="ARBA00024042"/>
    </source>
</evidence>
<dbReference type="RefSeq" id="WP_344350129.1">
    <property type="nucleotide sequence ID" value="NZ_BAAASM010000034.1"/>
</dbReference>
<feature type="compositionally biased region" description="Low complexity" evidence="6">
    <location>
        <begin position="286"/>
        <end position="320"/>
    </location>
</feature>
<dbReference type="CDD" id="cd00377">
    <property type="entry name" value="ICL_PEPM"/>
    <property type="match status" value="1"/>
</dbReference>
<dbReference type="InterPro" id="IPR039556">
    <property type="entry name" value="ICL/PEPM"/>
</dbReference>
<evidence type="ECO:0000256" key="3">
    <source>
        <dbReference type="ARBA" id="ARBA00022643"/>
    </source>
</evidence>
<evidence type="ECO:0000256" key="4">
    <source>
        <dbReference type="ARBA" id="ARBA00023002"/>
    </source>
</evidence>
<dbReference type="Gene3D" id="3.20.20.60">
    <property type="entry name" value="Phosphoenolpyruvate-binding domains"/>
    <property type="match status" value="1"/>
</dbReference>
<gene>
    <name evidence="8" type="ORF">ACFP3J_21470</name>
</gene>
<evidence type="ECO:0000259" key="7">
    <source>
        <dbReference type="PROSITE" id="PS51349"/>
    </source>
</evidence>
<comment type="caution">
    <text evidence="8">The sequence shown here is derived from an EMBL/GenBank/DDBJ whole genome shotgun (WGS) entry which is preliminary data.</text>
</comment>
<dbReference type="InterPro" id="IPR012133">
    <property type="entry name" value="Alpha-hydoxy_acid_DH_FMN"/>
</dbReference>
<dbReference type="InterPro" id="IPR013785">
    <property type="entry name" value="Aldolase_TIM"/>
</dbReference>
<protein>
    <submittedName>
        <fullName evidence="8">Alpha-hydroxy-acid oxidizing protein</fullName>
    </submittedName>
</protein>
<evidence type="ECO:0000256" key="2">
    <source>
        <dbReference type="ARBA" id="ARBA00022630"/>
    </source>
</evidence>
<dbReference type="PANTHER" id="PTHR10578">
    <property type="entry name" value="S -2-HYDROXY-ACID OXIDASE-RELATED"/>
    <property type="match status" value="1"/>
</dbReference>
<evidence type="ECO:0000256" key="1">
    <source>
        <dbReference type="ARBA" id="ARBA00001917"/>
    </source>
</evidence>
<dbReference type="SUPFAM" id="SSF51621">
    <property type="entry name" value="Phosphoenolpyruvate/pyruvate domain"/>
    <property type="match status" value="1"/>
</dbReference>